<feature type="active site" description="Proton donor/acceptor" evidence="12">
    <location>
        <position position="138"/>
    </location>
</feature>
<dbReference type="EC" id="4.3.3.7" evidence="4 12"/>
<feature type="binding site" evidence="12">
    <location>
        <position position="206"/>
    </location>
    <ligand>
        <name>pyruvate</name>
        <dbReference type="ChEBI" id="CHEBI:15361"/>
    </ligand>
</feature>
<evidence type="ECO:0000256" key="8">
    <source>
        <dbReference type="ARBA" id="ARBA00023154"/>
    </source>
</evidence>
<evidence type="ECO:0000256" key="3">
    <source>
        <dbReference type="ARBA" id="ARBA00007592"/>
    </source>
</evidence>
<evidence type="ECO:0000256" key="11">
    <source>
        <dbReference type="ARBA" id="ARBA00047836"/>
    </source>
</evidence>
<dbReference type="InterPro" id="IPR005263">
    <property type="entry name" value="DapA"/>
</dbReference>
<evidence type="ECO:0000256" key="9">
    <source>
        <dbReference type="ARBA" id="ARBA00023239"/>
    </source>
</evidence>
<dbReference type="PRINTS" id="PR00146">
    <property type="entry name" value="DHPICSNTHASE"/>
</dbReference>
<name>A0ABW2FGF2_9BACL</name>
<reference evidence="15" key="1">
    <citation type="journal article" date="2019" name="Int. J. Syst. Evol. Microbiol.">
        <title>The Global Catalogue of Microorganisms (GCM) 10K type strain sequencing project: providing services to taxonomists for standard genome sequencing and annotation.</title>
        <authorList>
            <consortium name="The Broad Institute Genomics Platform"/>
            <consortium name="The Broad Institute Genome Sequencing Center for Infectious Disease"/>
            <person name="Wu L."/>
            <person name="Ma J."/>
        </authorList>
    </citation>
    <scope>NUCLEOTIDE SEQUENCE [LARGE SCALE GENOMIC DNA]</scope>
    <source>
        <strain evidence="15">KCTC 12907</strain>
    </source>
</reference>
<dbReference type="PIRSF" id="PIRSF001365">
    <property type="entry name" value="DHDPS"/>
    <property type="match status" value="1"/>
</dbReference>
<dbReference type="GO" id="GO:0008840">
    <property type="term" value="F:4-hydroxy-tetrahydrodipicolinate synthase activity"/>
    <property type="evidence" value="ECO:0007669"/>
    <property type="project" value="UniProtKB-EC"/>
</dbReference>
<dbReference type="InterPro" id="IPR002220">
    <property type="entry name" value="DapA-like"/>
</dbReference>
<comment type="caution">
    <text evidence="14">The sequence shown here is derived from an EMBL/GenBank/DDBJ whole genome shotgun (WGS) entry which is preliminary data.</text>
</comment>
<evidence type="ECO:0000256" key="5">
    <source>
        <dbReference type="ARBA" id="ARBA00022490"/>
    </source>
</evidence>
<comment type="pathway">
    <text evidence="2 12">Amino-acid biosynthesis; L-lysine biosynthesis via DAP pathway; (S)-tetrahydrodipicolinate from L-aspartate: step 3/4.</text>
</comment>
<keyword evidence="8 12" id="KW-0457">Lysine biosynthesis</keyword>
<keyword evidence="15" id="KW-1185">Reference proteome</keyword>
<dbReference type="NCBIfam" id="TIGR00674">
    <property type="entry name" value="dapA"/>
    <property type="match status" value="1"/>
</dbReference>
<dbReference type="EMBL" id="JBHTAI010000022">
    <property type="protein sequence ID" value="MFC7152303.1"/>
    <property type="molecule type" value="Genomic_DNA"/>
</dbReference>
<dbReference type="Gene3D" id="3.20.20.70">
    <property type="entry name" value="Aldolase class I"/>
    <property type="match status" value="1"/>
</dbReference>
<keyword evidence="6 12" id="KW-0028">Amino-acid biosynthesis</keyword>
<dbReference type="RefSeq" id="WP_378044559.1">
    <property type="nucleotide sequence ID" value="NZ_JBHMDN010000005.1"/>
</dbReference>
<sequence length="291" mass="31190">MLSAADLKGIYVAVVTPFLSNGELDLASYERYVGHLMELDIDGLVVAGTTGESPTIAWEEVEALVRATRNARGARSVPIVVGTGTNSTADTVRRTEMAGRIGADAALVVTPYYSRPSEAGILEHYRRASRTGVPVIAYEIPARTGVRLSAGTMRTILELEGVIGLKDSSGSTQLLRELGGSIAKPVLCGDDSLLFEMLEQGASGGISASASVRTKDFIEVCRQFAAGNDPAARETFEGLRSLIEDLFREPNPSPLKWLLARQNLLADDTVRLPLSPITPGLQAKLSRYVEE</sequence>
<keyword evidence="10 12" id="KW-0704">Schiff base</keyword>
<dbReference type="PROSITE" id="PS00665">
    <property type="entry name" value="DHDPS_1"/>
    <property type="match status" value="1"/>
</dbReference>
<evidence type="ECO:0000256" key="10">
    <source>
        <dbReference type="ARBA" id="ARBA00023270"/>
    </source>
</evidence>
<evidence type="ECO:0000256" key="6">
    <source>
        <dbReference type="ARBA" id="ARBA00022605"/>
    </source>
</evidence>
<accession>A0ABW2FGF2</accession>
<evidence type="ECO:0000313" key="15">
    <source>
        <dbReference type="Proteomes" id="UP001596378"/>
    </source>
</evidence>
<dbReference type="SUPFAM" id="SSF51569">
    <property type="entry name" value="Aldolase"/>
    <property type="match status" value="1"/>
</dbReference>
<evidence type="ECO:0000256" key="12">
    <source>
        <dbReference type="HAMAP-Rule" id="MF_00418"/>
    </source>
</evidence>
<protein>
    <recommendedName>
        <fullName evidence="4 12">4-hydroxy-tetrahydrodipicolinate synthase</fullName>
        <shortName evidence="12">HTPA synthase</shortName>
        <ecNumber evidence="4 12">4.3.3.7</ecNumber>
    </recommendedName>
</protein>
<comment type="function">
    <text evidence="1 12">Catalyzes the condensation of (S)-aspartate-beta-semialdehyde [(S)-ASA] and pyruvate to 4-hydroxy-tetrahydrodipicolinate (HTPA).</text>
</comment>
<dbReference type="InterPro" id="IPR013785">
    <property type="entry name" value="Aldolase_TIM"/>
</dbReference>
<feature type="binding site" evidence="12">
    <location>
        <position position="50"/>
    </location>
    <ligand>
        <name>pyruvate</name>
        <dbReference type="ChEBI" id="CHEBI:15361"/>
    </ligand>
</feature>
<evidence type="ECO:0000256" key="4">
    <source>
        <dbReference type="ARBA" id="ARBA00012086"/>
    </source>
</evidence>
<comment type="subunit">
    <text evidence="12">Homotetramer; dimer of dimers.</text>
</comment>
<dbReference type="CDD" id="cd00950">
    <property type="entry name" value="DHDPS"/>
    <property type="match status" value="1"/>
</dbReference>
<evidence type="ECO:0000256" key="13">
    <source>
        <dbReference type="PIRNR" id="PIRNR001365"/>
    </source>
</evidence>
<evidence type="ECO:0000313" key="14">
    <source>
        <dbReference type="EMBL" id="MFC7152303.1"/>
    </source>
</evidence>
<dbReference type="Pfam" id="PF00701">
    <property type="entry name" value="DHDPS"/>
    <property type="match status" value="1"/>
</dbReference>
<dbReference type="InterPro" id="IPR020624">
    <property type="entry name" value="Schiff_base-form_aldolases_CS"/>
</dbReference>
<dbReference type="SMART" id="SM01130">
    <property type="entry name" value="DHDPS"/>
    <property type="match status" value="1"/>
</dbReference>
<feature type="active site" description="Schiff-base intermediate with substrate" evidence="12">
    <location>
        <position position="166"/>
    </location>
</feature>
<evidence type="ECO:0000256" key="7">
    <source>
        <dbReference type="ARBA" id="ARBA00022915"/>
    </source>
</evidence>
<keyword evidence="7 12" id="KW-0220">Diaminopimelate biosynthesis</keyword>
<dbReference type="Proteomes" id="UP001596378">
    <property type="component" value="Unassembled WGS sequence"/>
</dbReference>
<comment type="subcellular location">
    <subcellularLocation>
        <location evidence="12">Cytoplasm</location>
    </subcellularLocation>
</comment>
<comment type="catalytic activity">
    <reaction evidence="11 12">
        <text>L-aspartate 4-semialdehyde + pyruvate = (2S,4S)-4-hydroxy-2,3,4,5-tetrahydrodipicolinate + H2O + H(+)</text>
        <dbReference type="Rhea" id="RHEA:34171"/>
        <dbReference type="ChEBI" id="CHEBI:15361"/>
        <dbReference type="ChEBI" id="CHEBI:15377"/>
        <dbReference type="ChEBI" id="CHEBI:15378"/>
        <dbReference type="ChEBI" id="CHEBI:67139"/>
        <dbReference type="ChEBI" id="CHEBI:537519"/>
        <dbReference type="EC" id="4.3.3.7"/>
    </reaction>
</comment>
<keyword evidence="5 12" id="KW-0963">Cytoplasm</keyword>
<feature type="site" description="Part of a proton relay during catalysis" evidence="12">
    <location>
        <position position="49"/>
    </location>
</feature>
<comment type="caution">
    <text evidence="12">Was originally thought to be a dihydrodipicolinate synthase (DHDPS), catalyzing the condensation of (S)-aspartate-beta-semialdehyde [(S)-ASA] and pyruvate to dihydrodipicolinate (DHDP). However, it was shown in E.coli that the product of the enzymatic reaction is not dihydrodipicolinate but in fact (4S)-4-hydroxy-2,3,4,5-tetrahydro-(2S)-dipicolinic acid (HTPA), and that the consecutive dehydration reaction leading to DHDP is not spontaneous but catalyzed by DapB.</text>
</comment>
<evidence type="ECO:0000256" key="1">
    <source>
        <dbReference type="ARBA" id="ARBA00003294"/>
    </source>
</evidence>
<feature type="site" description="Part of a proton relay during catalysis" evidence="12">
    <location>
        <position position="113"/>
    </location>
</feature>
<organism evidence="14 15">
    <name type="scientific">Cohnella cellulosilytica</name>
    <dbReference type="NCBI Taxonomy" id="986710"/>
    <lineage>
        <taxon>Bacteria</taxon>
        <taxon>Bacillati</taxon>
        <taxon>Bacillota</taxon>
        <taxon>Bacilli</taxon>
        <taxon>Bacillales</taxon>
        <taxon>Paenibacillaceae</taxon>
        <taxon>Cohnella</taxon>
    </lineage>
</organism>
<dbReference type="PANTHER" id="PTHR12128:SF66">
    <property type="entry name" value="4-HYDROXY-2-OXOGLUTARATE ALDOLASE, MITOCHONDRIAL"/>
    <property type="match status" value="1"/>
</dbReference>
<keyword evidence="9 12" id="KW-0456">Lyase</keyword>
<dbReference type="PANTHER" id="PTHR12128">
    <property type="entry name" value="DIHYDRODIPICOLINATE SYNTHASE"/>
    <property type="match status" value="1"/>
</dbReference>
<comment type="similarity">
    <text evidence="3 12 13">Belongs to the DapA family.</text>
</comment>
<gene>
    <name evidence="12 14" type="primary">dapA</name>
    <name evidence="14" type="ORF">ACFQMJ_27530</name>
</gene>
<evidence type="ECO:0000256" key="2">
    <source>
        <dbReference type="ARBA" id="ARBA00005120"/>
    </source>
</evidence>
<dbReference type="HAMAP" id="MF_00418">
    <property type="entry name" value="DapA"/>
    <property type="match status" value="1"/>
</dbReference>
<proteinExistence type="inferred from homology"/>